<name>A0A0H3AB31_NITV4</name>
<feature type="transmembrane region" description="Helical" evidence="6">
    <location>
        <begin position="458"/>
        <end position="480"/>
    </location>
</feature>
<dbReference type="PANTHER" id="PTHR43373:SF1">
    <property type="entry name" value="NA(+)_H(+) ANTIPORTER SUBUNIT A"/>
    <property type="match status" value="1"/>
</dbReference>
<dbReference type="Proteomes" id="UP000009173">
    <property type="component" value="Chromosome"/>
</dbReference>
<evidence type="ECO:0000259" key="8">
    <source>
        <dbReference type="Pfam" id="PF00662"/>
    </source>
</evidence>
<dbReference type="KEGG" id="dvl:Dvul_2501"/>
<feature type="transmembrane region" description="Helical" evidence="6">
    <location>
        <begin position="553"/>
        <end position="573"/>
    </location>
</feature>
<feature type="transmembrane region" description="Helical" evidence="6">
    <location>
        <begin position="31"/>
        <end position="54"/>
    </location>
</feature>
<feature type="transmembrane region" description="Helical" evidence="6">
    <location>
        <begin position="165"/>
        <end position="181"/>
    </location>
</feature>
<feature type="transmembrane region" description="Helical" evidence="6">
    <location>
        <begin position="378"/>
        <end position="401"/>
    </location>
</feature>
<comment type="subcellular location">
    <subcellularLocation>
        <location evidence="1">Endomembrane system</location>
        <topology evidence="1">Multi-pass membrane protein</topology>
    </subcellularLocation>
    <subcellularLocation>
        <location evidence="5">Membrane</location>
        <topology evidence="5">Multi-pass membrane protein</topology>
    </subcellularLocation>
</comment>
<feature type="transmembrane region" description="Helical" evidence="6">
    <location>
        <begin position="501"/>
        <end position="525"/>
    </location>
</feature>
<feature type="transmembrane region" description="Helical" evidence="6">
    <location>
        <begin position="320"/>
        <end position="346"/>
    </location>
</feature>
<dbReference type="Pfam" id="PF00361">
    <property type="entry name" value="Proton_antipo_M"/>
    <property type="match status" value="1"/>
</dbReference>
<dbReference type="HOGENOM" id="CLU_013183_0_0_7"/>
<dbReference type="EMBL" id="CP000527">
    <property type="protein sequence ID" value="ABM29517.1"/>
    <property type="molecule type" value="Genomic_DNA"/>
</dbReference>
<dbReference type="InterPro" id="IPR001516">
    <property type="entry name" value="Proton_antipo_N"/>
</dbReference>
<evidence type="ECO:0000256" key="6">
    <source>
        <dbReference type="SAM" id="Phobius"/>
    </source>
</evidence>
<feature type="transmembrane region" description="Helical" evidence="6">
    <location>
        <begin position="90"/>
        <end position="110"/>
    </location>
</feature>
<evidence type="ECO:0000313" key="9">
    <source>
        <dbReference type="EMBL" id="ABM29517.1"/>
    </source>
</evidence>
<dbReference type="PRINTS" id="PR01434">
    <property type="entry name" value="NADHDHGNASE5"/>
</dbReference>
<evidence type="ECO:0000256" key="4">
    <source>
        <dbReference type="ARBA" id="ARBA00023136"/>
    </source>
</evidence>
<feature type="transmembrane region" description="Helical" evidence="6">
    <location>
        <begin position="6"/>
        <end position="24"/>
    </location>
</feature>
<evidence type="ECO:0000313" key="10">
    <source>
        <dbReference type="Proteomes" id="UP000009173"/>
    </source>
</evidence>
<dbReference type="GO" id="GO:0012505">
    <property type="term" value="C:endomembrane system"/>
    <property type="evidence" value="ECO:0007669"/>
    <property type="project" value="UniProtKB-SubCell"/>
</dbReference>
<dbReference type="PANTHER" id="PTHR43373">
    <property type="entry name" value="NA(+)/H(+) ANTIPORTER SUBUNIT"/>
    <property type="match status" value="1"/>
</dbReference>
<feature type="transmembrane region" description="Helical" evidence="6">
    <location>
        <begin position="125"/>
        <end position="145"/>
    </location>
</feature>
<feature type="transmembrane region" description="Helical" evidence="6">
    <location>
        <begin position="60"/>
        <end position="83"/>
    </location>
</feature>
<feature type="transmembrane region" description="Helical" evidence="6">
    <location>
        <begin position="422"/>
        <end position="446"/>
    </location>
</feature>
<feature type="domain" description="NADH:quinone oxidoreductase/Mrp antiporter transmembrane" evidence="7">
    <location>
        <begin position="182"/>
        <end position="470"/>
    </location>
</feature>
<feature type="transmembrane region" description="Helical" evidence="6">
    <location>
        <begin position="353"/>
        <end position="372"/>
    </location>
</feature>
<gene>
    <name evidence="9" type="ordered locus">Dvul_2501</name>
</gene>
<feature type="domain" description="NADH-Ubiquinone oxidoreductase (complex I) chain 5 N-terminal" evidence="8">
    <location>
        <begin position="119"/>
        <end position="154"/>
    </location>
</feature>
<evidence type="ECO:0000256" key="1">
    <source>
        <dbReference type="ARBA" id="ARBA00004127"/>
    </source>
</evidence>
<organism evidence="9 10">
    <name type="scientific">Nitratidesulfovibrio vulgaris (strain DP4)</name>
    <name type="common">Desulfovibrio vulgaris</name>
    <dbReference type="NCBI Taxonomy" id="391774"/>
    <lineage>
        <taxon>Bacteria</taxon>
        <taxon>Pseudomonadati</taxon>
        <taxon>Thermodesulfobacteriota</taxon>
        <taxon>Desulfovibrionia</taxon>
        <taxon>Desulfovibrionales</taxon>
        <taxon>Desulfovibrionaceae</taxon>
        <taxon>Nitratidesulfovibrio</taxon>
    </lineage>
</organism>
<evidence type="ECO:0000256" key="5">
    <source>
        <dbReference type="RuleBase" id="RU000320"/>
    </source>
</evidence>
<sequence precursor="true">MLDTLVFGCVAFPLLAALAVYFVRGEAARRLIVPGAVAVTALSALGMAGSGPIMFAPKSFLGIGLDGLIAFLDFALLFYILYLGTKMRHLLIMGMTVLQIVGLIYLEFFLMDHGATVPGFYVDSLSLTMVLIISFVGGLICVYGLGYMKEHEEHLHLPQTKQPRFFFFVVLFLGAMNGLVLSNNLAWMYFFWEITTLCSFMLIGHDGTDEAKTNATRALWMNMVGGVAFVFALLFLQKGMGTLSVQDILARAVEPEMRTTAVLLPMAMLCLAGFTKSAQLPFQSWLCGAMVAPTPVSALLHSSTMVKAGVYLILRMAPGYAGTALSTGVALFGAFTFIVTSALAAGQSNGKKILAYSTIANLGLIVACAGINTAASVAAAMMLIIFHAISKGLLFLCVGAIEQKIGSRNIEDMRNLFERMPRTAVITVIGIVTMMLPPFGMLIAKWMAIESAAGAMSAMPLLVIMIALGSALTVLFWARWAGIMLGSSRPGFGPMQEEQDITIRLPLVSLVGGALVLSLLAPFVYTGLVEPAIAMYAKASAYGVSIGTIGNTMGAFAVYPLYLLLGAGFYYAWRAARNTPDSAASLPYMGGSQMTQDGVVGFNGPMNQFVPNAAGNYYLEKLFGEAQLTKPGNVVAIVLLILMIGGML</sequence>
<keyword evidence="3 6" id="KW-1133">Transmembrane helix</keyword>
<dbReference type="InterPro" id="IPR050616">
    <property type="entry name" value="CPA3_Na-H_Antiporter_A"/>
</dbReference>
<dbReference type="Pfam" id="PF00662">
    <property type="entry name" value="Proton_antipo_N"/>
    <property type="match status" value="1"/>
</dbReference>
<dbReference type="GO" id="GO:0016020">
    <property type="term" value="C:membrane"/>
    <property type="evidence" value="ECO:0007669"/>
    <property type="project" value="UniProtKB-SubCell"/>
</dbReference>
<accession>A0A0H3AB31</accession>
<feature type="transmembrane region" description="Helical" evidence="6">
    <location>
        <begin position="257"/>
        <end position="275"/>
    </location>
</feature>
<feature type="transmembrane region" description="Helical" evidence="6">
    <location>
        <begin position="187"/>
        <end position="207"/>
    </location>
</feature>
<keyword evidence="4 6" id="KW-0472">Membrane</keyword>
<evidence type="ECO:0000256" key="2">
    <source>
        <dbReference type="ARBA" id="ARBA00022692"/>
    </source>
</evidence>
<dbReference type="AlphaFoldDB" id="A0A0H3AB31"/>
<evidence type="ECO:0000256" key="3">
    <source>
        <dbReference type="ARBA" id="ARBA00022989"/>
    </source>
</evidence>
<feature type="transmembrane region" description="Helical" evidence="6">
    <location>
        <begin position="282"/>
        <end position="300"/>
    </location>
</feature>
<feature type="transmembrane region" description="Helical" evidence="6">
    <location>
        <begin position="219"/>
        <end position="237"/>
    </location>
</feature>
<proteinExistence type="predicted"/>
<dbReference type="RefSeq" id="WP_010937741.1">
    <property type="nucleotide sequence ID" value="NC_008751.1"/>
</dbReference>
<evidence type="ECO:0000259" key="7">
    <source>
        <dbReference type="Pfam" id="PF00361"/>
    </source>
</evidence>
<keyword evidence="2 5" id="KW-0812">Transmembrane</keyword>
<reference evidence="10" key="1">
    <citation type="journal article" date="2009" name="Environ. Microbiol.">
        <title>Contribution of mobile genetic elements to Desulfovibrio vulgaris genome plasticity.</title>
        <authorList>
            <person name="Walker C.B."/>
            <person name="Stolyar S."/>
            <person name="Chivian D."/>
            <person name="Pinel N."/>
            <person name="Gabster J.A."/>
            <person name="Dehal P.S."/>
            <person name="He Z."/>
            <person name="Yang Z.K."/>
            <person name="Yen H.C."/>
            <person name="Zhou J."/>
            <person name="Wall J.D."/>
            <person name="Hazen T.C."/>
            <person name="Arkin A.P."/>
            <person name="Stahl D.A."/>
        </authorList>
    </citation>
    <scope>NUCLEOTIDE SEQUENCE [LARGE SCALE GENOMIC DNA]</scope>
    <source>
        <strain evidence="10">DP4</strain>
    </source>
</reference>
<dbReference type="InterPro" id="IPR001750">
    <property type="entry name" value="ND/Mrp_TM"/>
</dbReference>
<protein>
    <submittedName>
        <fullName evidence="9">Ech hydrogenase subunit A</fullName>
    </submittedName>
</protein>